<keyword evidence="2" id="KW-1185">Reference proteome</keyword>
<dbReference type="PANTHER" id="PTHR33129:SF1">
    <property type="entry name" value="ATP-BINDING PROTEIN"/>
    <property type="match status" value="1"/>
</dbReference>
<dbReference type="VEuPathDB" id="FungiDB:AeMF1_008319"/>
<gene>
    <name evidence="1" type="ORF">Ae201684_017961</name>
</gene>
<protein>
    <submittedName>
        <fullName evidence="1">Uncharacterized protein</fullName>
    </submittedName>
</protein>
<dbReference type="InterPro" id="IPR052980">
    <property type="entry name" value="Crinkler_effector"/>
</dbReference>
<accession>A0A6G0W7G4</accession>
<dbReference type="EMBL" id="VJMJ01000317">
    <property type="protein sequence ID" value="KAF0723090.1"/>
    <property type="molecule type" value="Genomic_DNA"/>
</dbReference>
<dbReference type="Proteomes" id="UP000481153">
    <property type="component" value="Unassembled WGS sequence"/>
</dbReference>
<sequence length="520" mass="59694">MSVEAQGVQDVTVDLPTAFKYRAEEYYVRKAYSSYYVRVIELLQTYDYISVTGTPGIGKSIFYDYFFSRYRNEHHEAIIVTASFNKDRQLEECVVFSPDGSSMIWDNTDFPNIGKRIPNAIHLYDGPPSVKPARSKMVTFTSPNFGWLDSMRKNVEAHCELYMPVWELGELGDAVKVLNLEISDEELTERYKQFGGVPRYCLAKSARAYRKGLIAMEQAIEKIKTLEDVQACFEMSVPLNLVVHRLLHYIPEEDPTFATLEFGSDWIGIRIYNQLAVKLSQERAKLMKWLDGAGKASTFNGWLFENLAHEKLFDGGTFKCVQLDERRQEISLTINRTIGHYERFATNFTLEMVFQNVYQIPKSQTFKSIDSFIHLGETLLLFQITKSLNHPVDCAGLVELFAKLELVDKIKQNPRFAQLIFVVPQGIGDSYKNQQLITQNLRLEDLMGAGVRCISGIGPVLQKKLHDKNIFTCSHLKAHSKDPEVKHEFELLTKHIDLLKQVCDLSYLNMIPQYVLEIEV</sequence>
<evidence type="ECO:0000313" key="2">
    <source>
        <dbReference type="Proteomes" id="UP000481153"/>
    </source>
</evidence>
<proteinExistence type="predicted"/>
<evidence type="ECO:0000313" key="1">
    <source>
        <dbReference type="EMBL" id="KAF0723090.1"/>
    </source>
</evidence>
<comment type="caution">
    <text evidence="1">The sequence shown here is derived from an EMBL/GenBank/DDBJ whole genome shotgun (WGS) entry which is preliminary data.</text>
</comment>
<organism evidence="1 2">
    <name type="scientific">Aphanomyces euteiches</name>
    <dbReference type="NCBI Taxonomy" id="100861"/>
    <lineage>
        <taxon>Eukaryota</taxon>
        <taxon>Sar</taxon>
        <taxon>Stramenopiles</taxon>
        <taxon>Oomycota</taxon>
        <taxon>Saprolegniomycetes</taxon>
        <taxon>Saprolegniales</taxon>
        <taxon>Verrucalvaceae</taxon>
        <taxon>Aphanomyces</taxon>
    </lineage>
</organism>
<reference evidence="1 2" key="1">
    <citation type="submission" date="2019-07" db="EMBL/GenBank/DDBJ databases">
        <title>Genomics analysis of Aphanomyces spp. identifies a new class of oomycete effector associated with host adaptation.</title>
        <authorList>
            <person name="Gaulin E."/>
        </authorList>
    </citation>
    <scope>NUCLEOTIDE SEQUENCE [LARGE SCALE GENOMIC DNA]</scope>
    <source>
        <strain evidence="1 2">ATCC 201684</strain>
    </source>
</reference>
<dbReference type="AlphaFoldDB" id="A0A6G0W7G4"/>
<dbReference type="PANTHER" id="PTHR33129">
    <property type="entry name" value="PROTEIN KINASE DOMAIN-CONTAINING PROTEIN-RELATED"/>
    <property type="match status" value="1"/>
</dbReference>
<name>A0A6G0W7G4_9STRA</name>